<keyword evidence="2" id="KW-1185">Reference proteome</keyword>
<evidence type="ECO:0000313" key="2">
    <source>
        <dbReference type="Proteomes" id="UP000651452"/>
    </source>
</evidence>
<dbReference type="AlphaFoldDB" id="A0A8H7J8X6"/>
<dbReference type="OrthoDB" id="1933717at2759"/>
<dbReference type="EMBL" id="RZGK01000007">
    <property type="protein sequence ID" value="KAF9697901.1"/>
    <property type="molecule type" value="Genomic_DNA"/>
</dbReference>
<proteinExistence type="predicted"/>
<protein>
    <submittedName>
        <fullName evidence="1">Uncharacterized protein</fullName>
    </submittedName>
</protein>
<name>A0A8H7J8X6_9PLEO</name>
<reference evidence="1" key="2">
    <citation type="submission" date="2020-09" db="EMBL/GenBank/DDBJ databases">
        <title>Reference genome assembly for Australian Ascochyta lentis isolate Al4.</title>
        <authorList>
            <person name="Lee R.C."/>
            <person name="Farfan-Caceres L.M."/>
            <person name="Debler J.W."/>
            <person name="Williams A.H."/>
            <person name="Henares B.M."/>
        </authorList>
    </citation>
    <scope>NUCLEOTIDE SEQUENCE</scope>
    <source>
        <strain evidence="1">Al4</strain>
    </source>
</reference>
<comment type="caution">
    <text evidence="1">The sequence shown here is derived from an EMBL/GenBank/DDBJ whole genome shotgun (WGS) entry which is preliminary data.</text>
</comment>
<organism evidence="1 2">
    <name type="scientific">Ascochyta lentis</name>
    <dbReference type="NCBI Taxonomy" id="205686"/>
    <lineage>
        <taxon>Eukaryota</taxon>
        <taxon>Fungi</taxon>
        <taxon>Dikarya</taxon>
        <taxon>Ascomycota</taxon>
        <taxon>Pezizomycotina</taxon>
        <taxon>Dothideomycetes</taxon>
        <taxon>Pleosporomycetidae</taxon>
        <taxon>Pleosporales</taxon>
        <taxon>Pleosporineae</taxon>
        <taxon>Didymellaceae</taxon>
        <taxon>Ascochyta</taxon>
    </lineage>
</organism>
<sequence length="108" mass="11877">MSQHATLVIPYPIKVLEFLSCENPGSFVRGDGAPGNGEDWGLQERNDSAVELPAHFLVWLSQPKTRCLNGKMIWANWDVDELEAKAGDIQGRSIMMIEYGGCPFGPGL</sequence>
<accession>A0A8H7J8X6</accession>
<evidence type="ECO:0000313" key="1">
    <source>
        <dbReference type="EMBL" id="KAF9697901.1"/>
    </source>
</evidence>
<reference evidence="1" key="1">
    <citation type="submission" date="2018-12" db="EMBL/GenBank/DDBJ databases">
        <authorList>
            <person name="Syme R.A."/>
            <person name="Farfan-Caceres L."/>
            <person name="Lichtenzveig J."/>
        </authorList>
    </citation>
    <scope>NUCLEOTIDE SEQUENCE</scope>
    <source>
        <strain evidence="1">Al4</strain>
    </source>
</reference>
<gene>
    <name evidence="1" type="ORF">EKO04_003969</name>
</gene>
<dbReference type="Proteomes" id="UP000651452">
    <property type="component" value="Unassembled WGS sequence"/>
</dbReference>